<feature type="compositionally biased region" description="Low complexity" evidence="1">
    <location>
        <begin position="1"/>
        <end position="15"/>
    </location>
</feature>
<dbReference type="EMBL" id="CAMAPE010000009">
    <property type="protein sequence ID" value="CAH9075101.1"/>
    <property type="molecule type" value="Genomic_DNA"/>
</dbReference>
<feature type="region of interest" description="Disordered" evidence="1">
    <location>
        <begin position="1"/>
        <end position="113"/>
    </location>
</feature>
<sequence length="260" mass="29809">MPGRNSTPHSTPSLSHSKKHQPLSSKGRNITPQVGQTRQPPQPPPSQYHNTRGPSPNITTVTNRQPTISPTQGPNKDHSLLSNQESPSTTMRSNELEDSDPTTHSNGEDELAEWNPDAYKDLEWGEEPLDHFRSLAIAKFERPNVGLNASRVLINIVSNKTSLRFPTIVSRQIKYNLHPAVQQWKWVPEKTKDLYWEQFQDLVNWDISKFSDEDIRKGYENYLKQRAYSNIMSKIRACRPLTVNDFTWGVVEEFRGCITF</sequence>
<comment type="caution">
    <text evidence="2">The sequence shown here is derived from an EMBL/GenBank/DDBJ whole genome shotgun (WGS) entry which is preliminary data.</text>
</comment>
<feature type="compositionally biased region" description="Polar residues" evidence="1">
    <location>
        <begin position="22"/>
        <end position="31"/>
    </location>
</feature>
<name>A0A9P0YSN2_CUSEU</name>
<evidence type="ECO:0000313" key="3">
    <source>
        <dbReference type="Proteomes" id="UP001152484"/>
    </source>
</evidence>
<accession>A0A9P0YSN2</accession>
<reference evidence="2" key="1">
    <citation type="submission" date="2022-07" db="EMBL/GenBank/DDBJ databases">
        <authorList>
            <person name="Macas J."/>
            <person name="Novak P."/>
            <person name="Neumann P."/>
        </authorList>
    </citation>
    <scope>NUCLEOTIDE SEQUENCE</scope>
</reference>
<gene>
    <name evidence="2" type="ORF">CEURO_LOCUS5482</name>
</gene>
<organism evidence="2 3">
    <name type="scientific">Cuscuta europaea</name>
    <name type="common">European dodder</name>
    <dbReference type="NCBI Taxonomy" id="41803"/>
    <lineage>
        <taxon>Eukaryota</taxon>
        <taxon>Viridiplantae</taxon>
        <taxon>Streptophyta</taxon>
        <taxon>Embryophyta</taxon>
        <taxon>Tracheophyta</taxon>
        <taxon>Spermatophyta</taxon>
        <taxon>Magnoliopsida</taxon>
        <taxon>eudicotyledons</taxon>
        <taxon>Gunneridae</taxon>
        <taxon>Pentapetalae</taxon>
        <taxon>asterids</taxon>
        <taxon>lamiids</taxon>
        <taxon>Solanales</taxon>
        <taxon>Convolvulaceae</taxon>
        <taxon>Cuscuteae</taxon>
        <taxon>Cuscuta</taxon>
        <taxon>Cuscuta subgen. Cuscuta</taxon>
    </lineage>
</organism>
<evidence type="ECO:0000256" key="1">
    <source>
        <dbReference type="SAM" id="MobiDB-lite"/>
    </source>
</evidence>
<evidence type="ECO:0000313" key="2">
    <source>
        <dbReference type="EMBL" id="CAH9075101.1"/>
    </source>
</evidence>
<dbReference type="Proteomes" id="UP001152484">
    <property type="component" value="Unassembled WGS sequence"/>
</dbReference>
<keyword evidence="3" id="KW-1185">Reference proteome</keyword>
<dbReference type="OrthoDB" id="10435163at2759"/>
<proteinExistence type="predicted"/>
<protein>
    <submittedName>
        <fullName evidence="2">Uncharacterized protein</fullName>
    </submittedName>
</protein>
<dbReference type="AlphaFoldDB" id="A0A9P0YSN2"/>
<feature type="compositionally biased region" description="Polar residues" evidence="1">
    <location>
        <begin position="48"/>
        <end position="93"/>
    </location>
</feature>